<protein>
    <submittedName>
        <fullName evidence="3">Formiminoglutamate deiminase</fullName>
    </submittedName>
</protein>
<dbReference type="EMBL" id="JAUSQM010000001">
    <property type="protein sequence ID" value="MDP9821516.1"/>
    <property type="molecule type" value="Genomic_DNA"/>
</dbReference>
<dbReference type="Gene3D" id="2.30.40.10">
    <property type="entry name" value="Urease, subunit C, domain 1"/>
    <property type="match status" value="1"/>
</dbReference>
<gene>
    <name evidence="3" type="ORF">J2S59_001325</name>
</gene>
<dbReference type="NCBIfam" id="NF006681">
    <property type="entry name" value="PRK09229.1-2"/>
    <property type="match status" value="1"/>
</dbReference>
<dbReference type="InterPro" id="IPR050287">
    <property type="entry name" value="MTA/SAH_deaminase"/>
</dbReference>
<dbReference type="SUPFAM" id="SSF51338">
    <property type="entry name" value="Composite domain of metallo-dependent hydrolases"/>
    <property type="match status" value="1"/>
</dbReference>
<accession>A0ABT9NM66</accession>
<sequence length="449" mass="46820">MTAWLLEHAWLGDDPESVVPLVRVEVEDGRFTRVEPGGSGDGAVHLPGLTLPGLANTHSHVFHRALRGRTAHGSGTFWTWREQMYDVAQRLTPDSLFALARATYREMVATGVTAVGEFHYVHHRPDGSAYEKDGVPSHAMEQAVVAAAAEAGITLTLLDTCYLAGGVGQPLAPEQARFGDGDADGWRRRVDALAETLPADVVLGAAIHSVRAVPREAVALVAQWAAEHRAPLHVHLSEQQAENDDALAAWGRTPTQVLADAGALGPRTTVVHATHLSDDDIATIGAAACTLSLCPTTERDLADGIGPARALVDAGVLLTLGSDSHAVIDLWEEARAAEMHERLRTGRRGHWTPGALLGALTGAGHASLGRDAGRIAVGLPADLVTLDLRTPRTAGSGPSAATAVHAATAADVAFVMTAGEVRVPLTDAGRHGALVGAELGEAIAAVVAP</sequence>
<dbReference type="PANTHER" id="PTHR43794:SF11">
    <property type="entry name" value="AMIDOHYDROLASE-RELATED DOMAIN-CONTAINING PROTEIN"/>
    <property type="match status" value="1"/>
</dbReference>
<keyword evidence="4" id="KW-1185">Reference proteome</keyword>
<keyword evidence="1" id="KW-0378">Hydrolase</keyword>
<proteinExistence type="predicted"/>
<dbReference type="NCBIfam" id="TIGR02022">
    <property type="entry name" value="hutF"/>
    <property type="match status" value="1"/>
</dbReference>
<dbReference type="Proteomes" id="UP001240447">
    <property type="component" value="Unassembled WGS sequence"/>
</dbReference>
<dbReference type="InterPro" id="IPR006680">
    <property type="entry name" value="Amidohydro-rel"/>
</dbReference>
<dbReference type="PANTHER" id="PTHR43794">
    <property type="entry name" value="AMINOHYDROLASE SSNA-RELATED"/>
    <property type="match status" value="1"/>
</dbReference>
<dbReference type="SUPFAM" id="SSF51556">
    <property type="entry name" value="Metallo-dependent hydrolases"/>
    <property type="match status" value="1"/>
</dbReference>
<organism evidence="3 4">
    <name type="scientific">Nocardioides massiliensis</name>
    <dbReference type="NCBI Taxonomy" id="1325935"/>
    <lineage>
        <taxon>Bacteria</taxon>
        <taxon>Bacillati</taxon>
        <taxon>Actinomycetota</taxon>
        <taxon>Actinomycetes</taxon>
        <taxon>Propionibacteriales</taxon>
        <taxon>Nocardioidaceae</taxon>
        <taxon>Nocardioides</taxon>
    </lineage>
</organism>
<evidence type="ECO:0000313" key="4">
    <source>
        <dbReference type="Proteomes" id="UP001240447"/>
    </source>
</evidence>
<evidence type="ECO:0000313" key="3">
    <source>
        <dbReference type="EMBL" id="MDP9821516.1"/>
    </source>
</evidence>
<dbReference type="Pfam" id="PF01979">
    <property type="entry name" value="Amidohydro_1"/>
    <property type="match status" value="1"/>
</dbReference>
<comment type="caution">
    <text evidence="3">The sequence shown here is derived from an EMBL/GenBank/DDBJ whole genome shotgun (WGS) entry which is preliminary data.</text>
</comment>
<dbReference type="InterPro" id="IPR010252">
    <property type="entry name" value="HutF"/>
</dbReference>
<dbReference type="RefSeq" id="WP_220138259.1">
    <property type="nucleotide sequence ID" value="NZ_CCXJ01000018.1"/>
</dbReference>
<dbReference type="Gene3D" id="3.20.20.140">
    <property type="entry name" value="Metal-dependent hydrolases"/>
    <property type="match status" value="1"/>
</dbReference>
<feature type="domain" description="Amidohydrolase-related" evidence="2">
    <location>
        <begin position="51"/>
        <end position="421"/>
    </location>
</feature>
<evidence type="ECO:0000259" key="2">
    <source>
        <dbReference type="Pfam" id="PF01979"/>
    </source>
</evidence>
<dbReference type="InterPro" id="IPR032466">
    <property type="entry name" value="Metal_Hydrolase"/>
</dbReference>
<evidence type="ECO:0000256" key="1">
    <source>
        <dbReference type="ARBA" id="ARBA00022801"/>
    </source>
</evidence>
<name>A0ABT9NM66_9ACTN</name>
<reference evidence="3 4" key="1">
    <citation type="submission" date="2023-07" db="EMBL/GenBank/DDBJ databases">
        <title>Sequencing the genomes of 1000 actinobacteria strains.</title>
        <authorList>
            <person name="Klenk H.-P."/>
        </authorList>
    </citation>
    <scope>NUCLEOTIDE SEQUENCE [LARGE SCALE GENOMIC DNA]</scope>
    <source>
        <strain evidence="3 4">GD13</strain>
    </source>
</reference>
<dbReference type="InterPro" id="IPR011059">
    <property type="entry name" value="Metal-dep_hydrolase_composite"/>
</dbReference>